<keyword evidence="8" id="KW-1185">Reference proteome</keyword>
<dbReference type="InterPro" id="IPR039424">
    <property type="entry name" value="SBP_5"/>
</dbReference>
<dbReference type="InterPro" id="IPR030678">
    <property type="entry name" value="Peptide/Ni-bd"/>
</dbReference>
<feature type="chain" id="PRO_5046864905" evidence="5">
    <location>
        <begin position="25"/>
        <end position="518"/>
    </location>
</feature>
<dbReference type="InterPro" id="IPR023765">
    <property type="entry name" value="SBP_5_CS"/>
</dbReference>
<proteinExistence type="inferred from homology"/>
<dbReference type="Pfam" id="PF00496">
    <property type="entry name" value="SBP_bac_5"/>
    <property type="match status" value="1"/>
</dbReference>
<dbReference type="Gene3D" id="3.40.190.10">
    <property type="entry name" value="Periplasmic binding protein-like II"/>
    <property type="match status" value="1"/>
</dbReference>
<dbReference type="PROSITE" id="PS51257">
    <property type="entry name" value="PROKAR_LIPOPROTEIN"/>
    <property type="match status" value="1"/>
</dbReference>
<reference evidence="7" key="1">
    <citation type="submission" date="2023-07" db="EMBL/GenBank/DDBJ databases">
        <authorList>
            <person name="Aktuganov G."/>
            <person name="Boyko T."/>
            <person name="Delegan Y."/>
            <person name="Galimzianova N."/>
            <person name="Gilvanova E."/>
            <person name="Korobov V."/>
            <person name="Kuzmina L."/>
            <person name="Melentiev A."/>
            <person name="Milman P."/>
            <person name="Ryabova A."/>
            <person name="Stupak E."/>
            <person name="Yasakov T."/>
            <person name="Zharikova N."/>
            <person name="Zhurenko E."/>
        </authorList>
    </citation>
    <scope>NUCLEOTIDE SEQUENCE</scope>
    <source>
        <strain evidence="7">IB-739</strain>
    </source>
</reference>
<sequence>MLTERLRRTPLLLAALLLSVTVLSACGSGDPAKTPATGAEASAQEPVQGGSVVVAVPQDPDYLDPHLAVASGTQEMMFNVFEGLLKPNEKGELQPAVAQEYKVSPDGLTYTFMLRDGVKFHNGKPVAAEDVKFSYERLMGKETGKPLSSAFANVEAVDTPDAKTVTVKLKKNDVSFMSNFTAAILPKGYDNQNKAPVGTGPFKFVEFQPNQKLVIEKNKDYYVKGVPYLDKVEFRIMPDAEASLLALKSGDIDMYPRIGNERIAELGDQFRYVEGMQNMVQLMTMNIARKPFDDPRVRQAVNYAVDTDEIIKVVADGKGTKLGSNMSPVMQKYFQEGLESTYNANVDKAKSLLAEAGLKDGFSTTISVPSNYKFHVDTAQVIAQQLAKAGITAKIEMVEWAVWLDRIYKGRDYDMTIIGLTGKLDPHEVLVRYASDYKSNFYNYNNPEYDKLIKAAQVELDDAKRAQLYKDAQKLLAQDAVAVYIMDPNFTVAMKKELDGYKLYPIYVQDMSTIHRVK</sequence>
<evidence type="ECO:0000256" key="5">
    <source>
        <dbReference type="SAM" id="SignalP"/>
    </source>
</evidence>
<dbReference type="Proteomes" id="UP001168883">
    <property type="component" value="Unassembled WGS sequence"/>
</dbReference>
<dbReference type="Gene3D" id="3.10.105.10">
    <property type="entry name" value="Dipeptide-binding Protein, Domain 3"/>
    <property type="match status" value="1"/>
</dbReference>
<keyword evidence="4 5" id="KW-0732">Signal</keyword>
<keyword evidence="3" id="KW-0813">Transport</keyword>
<evidence type="ECO:0000256" key="2">
    <source>
        <dbReference type="ARBA" id="ARBA00005695"/>
    </source>
</evidence>
<dbReference type="PIRSF" id="PIRSF002741">
    <property type="entry name" value="MppA"/>
    <property type="match status" value="1"/>
</dbReference>
<dbReference type="PANTHER" id="PTHR30290">
    <property type="entry name" value="PERIPLASMIC BINDING COMPONENT OF ABC TRANSPORTER"/>
    <property type="match status" value="1"/>
</dbReference>
<dbReference type="PROSITE" id="PS01040">
    <property type="entry name" value="SBP_BACTERIAL_5"/>
    <property type="match status" value="1"/>
</dbReference>
<comment type="subcellular location">
    <subcellularLocation>
        <location evidence="1">Cell membrane</location>
        <topology evidence="1">Lipid-anchor</topology>
    </subcellularLocation>
</comment>
<evidence type="ECO:0000313" key="7">
    <source>
        <dbReference type="EMBL" id="MDO3675480.1"/>
    </source>
</evidence>
<dbReference type="EMBL" id="JAUMKJ010000001">
    <property type="protein sequence ID" value="MDO3675480.1"/>
    <property type="molecule type" value="Genomic_DNA"/>
</dbReference>
<name>A0ABT8V233_9BACL</name>
<dbReference type="Gene3D" id="3.90.76.10">
    <property type="entry name" value="Dipeptide-binding Protein, Domain 1"/>
    <property type="match status" value="1"/>
</dbReference>
<evidence type="ECO:0000256" key="3">
    <source>
        <dbReference type="ARBA" id="ARBA00022448"/>
    </source>
</evidence>
<dbReference type="InterPro" id="IPR000914">
    <property type="entry name" value="SBP_5_dom"/>
</dbReference>
<dbReference type="CDD" id="cd08516">
    <property type="entry name" value="PBP2_NikA_DppA_OppA_like_11"/>
    <property type="match status" value="1"/>
</dbReference>
<evidence type="ECO:0000256" key="4">
    <source>
        <dbReference type="ARBA" id="ARBA00022729"/>
    </source>
</evidence>
<comment type="caution">
    <text evidence="7">The sequence shown here is derived from an EMBL/GenBank/DDBJ whole genome shotgun (WGS) entry which is preliminary data.</text>
</comment>
<gene>
    <name evidence="7" type="ORF">Q3C12_00585</name>
</gene>
<evidence type="ECO:0000256" key="1">
    <source>
        <dbReference type="ARBA" id="ARBA00004193"/>
    </source>
</evidence>
<dbReference type="PANTHER" id="PTHR30290:SF9">
    <property type="entry name" value="OLIGOPEPTIDE-BINDING PROTEIN APPA"/>
    <property type="match status" value="1"/>
</dbReference>
<dbReference type="SUPFAM" id="SSF53850">
    <property type="entry name" value="Periplasmic binding protein-like II"/>
    <property type="match status" value="1"/>
</dbReference>
<feature type="domain" description="Solute-binding protein family 5" evidence="6">
    <location>
        <begin position="92"/>
        <end position="438"/>
    </location>
</feature>
<protein>
    <submittedName>
        <fullName evidence="7">ABC transporter substrate-binding protein</fullName>
    </submittedName>
</protein>
<comment type="similarity">
    <text evidence="2">Belongs to the bacterial solute-binding protein 5 family.</text>
</comment>
<feature type="signal peptide" evidence="5">
    <location>
        <begin position="1"/>
        <end position="24"/>
    </location>
</feature>
<dbReference type="RefSeq" id="WP_302876971.1">
    <property type="nucleotide sequence ID" value="NZ_JARLKN010000082.1"/>
</dbReference>
<evidence type="ECO:0000313" key="8">
    <source>
        <dbReference type="Proteomes" id="UP001168883"/>
    </source>
</evidence>
<accession>A0ABT8V233</accession>
<organism evidence="7 8">
    <name type="scientific">Paenibacillus ehimensis</name>
    <dbReference type="NCBI Taxonomy" id="79264"/>
    <lineage>
        <taxon>Bacteria</taxon>
        <taxon>Bacillati</taxon>
        <taxon>Bacillota</taxon>
        <taxon>Bacilli</taxon>
        <taxon>Bacillales</taxon>
        <taxon>Paenibacillaceae</taxon>
        <taxon>Paenibacillus</taxon>
    </lineage>
</organism>
<evidence type="ECO:0000259" key="6">
    <source>
        <dbReference type="Pfam" id="PF00496"/>
    </source>
</evidence>